<organism evidence="1">
    <name type="scientific">Klebsiella michiganensis</name>
    <dbReference type="NCBI Taxonomy" id="1134687"/>
    <lineage>
        <taxon>Bacteria</taxon>
        <taxon>Pseudomonadati</taxon>
        <taxon>Pseudomonadota</taxon>
        <taxon>Gammaproteobacteria</taxon>
        <taxon>Enterobacterales</taxon>
        <taxon>Enterobacteriaceae</taxon>
        <taxon>Klebsiella/Raoultella group</taxon>
        <taxon>Klebsiella</taxon>
    </lineage>
</organism>
<geneLocation type="plasmid" evidence="1">
    <name>pKOX_NDM</name>
</geneLocation>
<protein>
    <submittedName>
        <fullName evidence="1">Uncharacterized protein</fullName>
    </submittedName>
</protein>
<sequence>MLKRHYEEYHLIDSSELYFHSSSSGTQIIKRPILDNINNIIFSVESKWVKDSIFHLEGIFAVKNVTLDGWGG</sequence>
<accession>A0A2I7ZI26</accession>
<reference evidence="1" key="1">
    <citation type="journal article" date="2017" name="J. Antimicrob. Chemother.">
        <title>Illumina short-read and MinION long-read WGS to characterize the molecular epidemiology of an NDM-1 Serratia marcescens outbreak in Romania.</title>
        <authorList>
            <person name="Phan H.T.T."/>
            <person name="Stoesser N."/>
            <person name="Maciuca I.E."/>
            <person name="Toma F."/>
            <person name="Szekely E."/>
            <person name="Flonta M."/>
            <person name="Hubbard A.T.M."/>
            <person name="Pankhurst L."/>
            <person name="Do T."/>
            <person name="Peto T.E.A."/>
            <person name="Walker A.S."/>
            <person name="Crook D.W."/>
            <person name="Timofte D."/>
        </authorList>
    </citation>
    <scope>NUCLEOTIDE SEQUENCE</scope>
    <source>
        <strain evidence="1">TestName</strain>
        <plasmid evidence="1">pKOX_NDM</plasmid>
    </source>
</reference>
<keyword evidence="1" id="KW-0614">Plasmid</keyword>
<dbReference type="AlphaFoldDB" id="A0A2I7ZI26"/>
<evidence type="ECO:0000313" key="1">
    <source>
        <dbReference type="EMBL" id="AUS92252.1"/>
    </source>
</evidence>
<dbReference type="EMBL" id="MF042355">
    <property type="protein sequence ID" value="AUS92252.1"/>
    <property type="molecule type" value="Genomic_DNA"/>
</dbReference>
<name>A0A2I7ZI26_9ENTR</name>
<proteinExistence type="predicted"/>